<protein>
    <recommendedName>
        <fullName evidence="5">NAC domain-containing protein</fullName>
    </recommendedName>
</protein>
<accession>A0A0E0E9I4</accession>
<sequence length="374" mass="40397">MAAAGADGLPPGLRFDPSDDELVGRYLLRRLQGQPLPLDGVVLDADPLSAQPWRLLADHGRGGDEAFFLAEAHAKNAKGKRQKRTVEGGGFWQGQRMCVDGKKLLVPGDDDGGGGGEVLEIAWRKYVLSFFAEGERGSSGWVMHEYSVTAPADLASSPLRLYRIRFSGYGKKRKREPEDDGRAHGAPRRAEAETALFDLEVGPPPPPLLVPPPAAAAADHGTDQSSSGVTDMVFRDLPDLIADAGAALPDQNQQDWSEVADQSSFCVMGDDSSLLLPDLPGMIDDNEHQQFVRECDMPHLFVPQAEEAIAGGGAASAPSADNQNCEFNDGEDMALSDFEFPESIDEVLSYIDFSTSDTSCRDFTMDELFDLPVD</sequence>
<dbReference type="PANTHER" id="PTHR31719:SF88">
    <property type="entry name" value="OS07G0272700 PROTEIN"/>
    <property type="match status" value="1"/>
</dbReference>
<dbReference type="SUPFAM" id="SSF101941">
    <property type="entry name" value="NAC domain"/>
    <property type="match status" value="1"/>
</dbReference>
<keyword evidence="7" id="KW-1185">Reference proteome</keyword>
<dbReference type="GO" id="GO:0006355">
    <property type="term" value="P:regulation of DNA-templated transcription"/>
    <property type="evidence" value="ECO:0007669"/>
    <property type="project" value="InterPro"/>
</dbReference>
<dbReference type="eggNOG" id="ENOG502R45Y">
    <property type="taxonomic scope" value="Eukaryota"/>
</dbReference>
<keyword evidence="2" id="KW-0238">DNA-binding</keyword>
<evidence type="ECO:0000313" key="7">
    <source>
        <dbReference type="Proteomes" id="UP000008021"/>
    </source>
</evidence>
<feature type="domain" description="NAC" evidence="5">
    <location>
        <begin position="9"/>
        <end position="167"/>
    </location>
</feature>
<evidence type="ECO:0000259" key="5">
    <source>
        <dbReference type="PROSITE" id="PS51005"/>
    </source>
</evidence>
<dbReference type="InterPro" id="IPR036093">
    <property type="entry name" value="NAC_dom_sf"/>
</dbReference>
<dbReference type="GO" id="GO:0003677">
    <property type="term" value="F:DNA binding"/>
    <property type="evidence" value="ECO:0007669"/>
    <property type="project" value="UniProtKB-KW"/>
</dbReference>
<evidence type="ECO:0000256" key="3">
    <source>
        <dbReference type="ARBA" id="ARBA00023163"/>
    </source>
</evidence>
<dbReference type="PANTHER" id="PTHR31719">
    <property type="entry name" value="NAC TRANSCRIPTION FACTOR 56"/>
    <property type="match status" value="1"/>
</dbReference>
<keyword evidence="3" id="KW-0804">Transcription</keyword>
<proteinExistence type="predicted"/>
<dbReference type="PROSITE" id="PS51005">
    <property type="entry name" value="NAC"/>
    <property type="match status" value="1"/>
</dbReference>
<dbReference type="EnsemblPlants" id="OMERI07G06940.1">
    <property type="protein sequence ID" value="OMERI07G06940.1"/>
    <property type="gene ID" value="OMERI07G06940"/>
</dbReference>
<dbReference type="HOGENOM" id="CLU_016408_0_0_1"/>
<organism evidence="6">
    <name type="scientific">Oryza meridionalis</name>
    <dbReference type="NCBI Taxonomy" id="40149"/>
    <lineage>
        <taxon>Eukaryota</taxon>
        <taxon>Viridiplantae</taxon>
        <taxon>Streptophyta</taxon>
        <taxon>Embryophyta</taxon>
        <taxon>Tracheophyta</taxon>
        <taxon>Spermatophyta</taxon>
        <taxon>Magnoliopsida</taxon>
        <taxon>Liliopsida</taxon>
        <taxon>Poales</taxon>
        <taxon>Poaceae</taxon>
        <taxon>BOP clade</taxon>
        <taxon>Oryzoideae</taxon>
        <taxon>Oryzeae</taxon>
        <taxon>Oryzinae</taxon>
        <taxon>Oryza</taxon>
    </lineage>
</organism>
<dbReference type="Pfam" id="PF02365">
    <property type="entry name" value="NAM"/>
    <property type="match status" value="1"/>
</dbReference>
<evidence type="ECO:0000256" key="1">
    <source>
        <dbReference type="ARBA" id="ARBA00023015"/>
    </source>
</evidence>
<evidence type="ECO:0000256" key="4">
    <source>
        <dbReference type="ARBA" id="ARBA00023242"/>
    </source>
</evidence>
<dbReference type="Proteomes" id="UP000008021">
    <property type="component" value="Chromosome 7"/>
</dbReference>
<evidence type="ECO:0000313" key="6">
    <source>
        <dbReference type="EnsemblPlants" id="OMERI07G06940.1"/>
    </source>
</evidence>
<dbReference type="AlphaFoldDB" id="A0A0E0E9I4"/>
<evidence type="ECO:0000256" key="2">
    <source>
        <dbReference type="ARBA" id="ARBA00023125"/>
    </source>
</evidence>
<name>A0A0E0E9I4_9ORYZ</name>
<dbReference type="Gramene" id="OMERI07G06940.1">
    <property type="protein sequence ID" value="OMERI07G06940.1"/>
    <property type="gene ID" value="OMERI07G06940"/>
</dbReference>
<reference evidence="6" key="2">
    <citation type="submission" date="2018-05" db="EMBL/GenBank/DDBJ databases">
        <title>OmerRS3 (Oryza meridionalis Reference Sequence Version 3).</title>
        <authorList>
            <person name="Zhang J."/>
            <person name="Kudrna D."/>
            <person name="Lee S."/>
            <person name="Talag J."/>
            <person name="Welchert J."/>
            <person name="Wing R.A."/>
        </authorList>
    </citation>
    <scope>NUCLEOTIDE SEQUENCE [LARGE SCALE GENOMIC DNA]</scope>
    <source>
        <strain evidence="6">cv. OR44</strain>
    </source>
</reference>
<dbReference type="Gene3D" id="2.170.150.80">
    <property type="entry name" value="NAC domain"/>
    <property type="match status" value="1"/>
</dbReference>
<reference evidence="6" key="1">
    <citation type="submission" date="2015-04" db="UniProtKB">
        <authorList>
            <consortium name="EnsemblPlants"/>
        </authorList>
    </citation>
    <scope>IDENTIFICATION</scope>
</reference>
<keyword evidence="1" id="KW-0805">Transcription regulation</keyword>
<keyword evidence="4" id="KW-0539">Nucleus</keyword>
<dbReference type="InterPro" id="IPR003441">
    <property type="entry name" value="NAC-dom"/>
</dbReference>